<gene>
    <name evidence="2" type="ORF">PoB_004222500</name>
</gene>
<keyword evidence="3" id="KW-1185">Reference proteome</keyword>
<evidence type="ECO:0000313" key="2">
    <source>
        <dbReference type="EMBL" id="GFO15720.1"/>
    </source>
</evidence>
<organism evidence="2 3">
    <name type="scientific">Plakobranchus ocellatus</name>
    <dbReference type="NCBI Taxonomy" id="259542"/>
    <lineage>
        <taxon>Eukaryota</taxon>
        <taxon>Metazoa</taxon>
        <taxon>Spiralia</taxon>
        <taxon>Lophotrochozoa</taxon>
        <taxon>Mollusca</taxon>
        <taxon>Gastropoda</taxon>
        <taxon>Heterobranchia</taxon>
        <taxon>Euthyneura</taxon>
        <taxon>Panpulmonata</taxon>
        <taxon>Sacoglossa</taxon>
        <taxon>Placobranchoidea</taxon>
        <taxon>Plakobranchidae</taxon>
        <taxon>Plakobranchus</taxon>
    </lineage>
</organism>
<protein>
    <submittedName>
        <fullName evidence="2">Uncharacterized protein</fullName>
    </submittedName>
</protein>
<name>A0AAV4B9F1_9GAST</name>
<dbReference type="AlphaFoldDB" id="A0AAV4B9F1"/>
<sequence length="87" mass="9528">MFKAQQTRARSQERARGEGDWFGFLYIASPQQGDLRLSGPPSGLGAGGETRNRDRRFSADFRADSLTTVPSTPPRGGRGERVVFVGQ</sequence>
<accession>A0AAV4B9F1</accession>
<feature type="compositionally biased region" description="Basic and acidic residues" evidence="1">
    <location>
        <begin position="50"/>
        <end position="63"/>
    </location>
</feature>
<evidence type="ECO:0000313" key="3">
    <source>
        <dbReference type="Proteomes" id="UP000735302"/>
    </source>
</evidence>
<proteinExistence type="predicted"/>
<dbReference type="EMBL" id="BLXT01004615">
    <property type="protein sequence ID" value="GFO15720.1"/>
    <property type="molecule type" value="Genomic_DNA"/>
</dbReference>
<feature type="region of interest" description="Disordered" evidence="1">
    <location>
        <begin position="32"/>
        <end position="87"/>
    </location>
</feature>
<comment type="caution">
    <text evidence="2">The sequence shown here is derived from an EMBL/GenBank/DDBJ whole genome shotgun (WGS) entry which is preliminary data.</text>
</comment>
<evidence type="ECO:0000256" key="1">
    <source>
        <dbReference type="SAM" id="MobiDB-lite"/>
    </source>
</evidence>
<reference evidence="2 3" key="1">
    <citation type="journal article" date="2021" name="Elife">
        <title>Chloroplast acquisition without the gene transfer in kleptoplastic sea slugs, Plakobranchus ocellatus.</title>
        <authorList>
            <person name="Maeda T."/>
            <person name="Takahashi S."/>
            <person name="Yoshida T."/>
            <person name="Shimamura S."/>
            <person name="Takaki Y."/>
            <person name="Nagai Y."/>
            <person name="Toyoda A."/>
            <person name="Suzuki Y."/>
            <person name="Arimoto A."/>
            <person name="Ishii H."/>
            <person name="Satoh N."/>
            <person name="Nishiyama T."/>
            <person name="Hasebe M."/>
            <person name="Maruyama T."/>
            <person name="Minagawa J."/>
            <person name="Obokata J."/>
            <person name="Shigenobu S."/>
        </authorList>
    </citation>
    <scope>NUCLEOTIDE SEQUENCE [LARGE SCALE GENOMIC DNA]</scope>
</reference>
<dbReference type="Proteomes" id="UP000735302">
    <property type="component" value="Unassembled WGS sequence"/>
</dbReference>